<sequence>MARLFNLSALLGVIVALAPTSEGVATANKQVEVPRELTYNLPQTFHSDLAQGFLGGTVTTSKKTQRLLKEAYNANFVIYDAEFKDILGKNPTLELVAQDDEVVAYEGGLWVADRDEVWMTSSVVVYNRTWISILKLKDNTIHTPSFHGDDFVTPNGGYYFNGTAYFGTVGNVTSPAGVVGINPRTKEVTTVVNSYFGLNFNFIDDVAWTRRCGKNYMFFTDYGTRAVFPGVANKGKLQIANAVWRFDPQDATLMPVILRSEVAAPNGVRVNADGTKLFVGDYSLTSVIGAANETFGGPSVIEYDLDEDARPVNKRPFFMARDAAVDGIHLDDFGRVWTAEDDAISVRDKKGKLLGSINTWNLRENSTVPVVANFALAGDRLVVLASTRIWVVKLGQQLVSGGDLS</sequence>
<dbReference type="Proteomes" id="UP000034112">
    <property type="component" value="Unassembled WGS sequence"/>
</dbReference>
<dbReference type="InterPro" id="IPR052988">
    <property type="entry name" value="Oryzine_lactonohydrolase"/>
</dbReference>
<evidence type="ECO:0000313" key="3">
    <source>
        <dbReference type="EMBL" id="KKP06194.1"/>
    </source>
</evidence>
<protein>
    <submittedName>
        <fullName evidence="3">D-lactonohydrolase</fullName>
    </submittedName>
</protein>
<dbReference type="Pfam" id="PF08450">
    <property type="entry name" value="SGL"/>
    <property type="match status" value="1"/>
</dbReference>
<dbReference type="EMBL" id="JOKZ01000031">
    <property type="protein sequence ID" value="KKP06194.1"/>
    <property type="molecule type" value="Genomic_DNA"/>
</dbReference>
<accession>A0A0G0ANW8</accession>
<dbReference type="Gene3D" id="2.120.10.30">
    <property type="entry name" value="TolB, C-terminal domain"/>
    <property type="match status" value="1"/>
</dbReference>
<evidence type="ECO:0000256" key="1">
    <source>
        <dbReference type="SAM" id="SignalP"/>
    </source>
</evidence>
<reference evidence="4" key="1">
    <citation type="journal article" date="2015" name="Genome Announc.">
        <title>Draft whole-genome sequence of the biocontrol agent Trichoderma harzianum T6776.</title>
        <authorList>
            <person name="Baroncelli R."/>
            <person name="Piaggeschi G."/>
            <person name="Fiorini L."/>
            <person name="Bertolini E."/>
            <person name="Zapparata A."/>
            <person name="Pe M.E."/>
            <person name="Sarrocco S."/>
            <person name="Vannacci G."/>
        </authorList>
    </citation>
    <scope>NUCLEOTIDE SEQUENCE [LARGE SCALE GENOMIC DNA]</scope>
    <source>
        <strain evidence="4">T6776</strain>
    </source>
</reference>
<dbReference type="AlphaFoldDB" id="A0A0G0ANW8"/>
<feature type="chain" id="PRO_5002531150" evidence="1">
    <location>
        <begin position="24"/>
        <end position="405"/>
    </location>
</feature>
<proteinExistence type="predicted"/>
<dbReference type="PANTHER" id="PTHR47064">
    <property type="entry name" value="PUTATIVE (AFU_ORTHOLOGUE AFUA_1G08990)-RELATED"/>
    <property type="match status" value="1"/>
</dbReference>
<evidence type="ECO:0000313" key="4">
    <source>
        <dbReference type="Proteomes" id="UP000034112"/>
    </source>
</evidence>
<dbReference type="SUPFAM" id="SSF63829">
    <property type="entry name" value="Calcium-dependent phosphotriesterase"/>
    <property type="match status" value="1"/>
</dbReference>
<dbReference type="InterPro" id="IPR013658">
    <property type="entry name" value="SGL"/>
</dbReference>
<gene>
    <name evidence="3" type="ORF">THAR02_01707</name>
</gene>
<comment type="caution">
    <text evidence="3">The sequence shown here is derived from an EMBL/GenBank/DDBJ whole genome shotgun (WGS) entry which is preliminary data.</text>
</comment>
<dbReference type="OrthoDB" id="423498at2759"/>
<feature type="domain" description="SMP-30/Gluconolactonase/LRE-like region" evidence="2">
    <location>
        <begin position="235"/>
        <end position="359"/>
    </location>
</feature>
<evidence type="ECO:0000259" key="2">
    <source>
        <dbReference type="Pfam" id="PF08450"/>
    </source>
</evidence>
<dbReference type="GO" id="GO:0016787">
    <property type="term" value="F:hydrolase activity"/>
    <property type="evidence" value="ECO:0007669"/>
    <property type="project" value="UniProtKB-KW"/>
</dbReference>
<feature type="signal peptide" evidence="1">
    <location>
        <begin position="1"/>
        <end position="23"/>
    </location>
</feature>
<organism evidence="3 4">
    <name type="scientific">Trichoderma harzianum</name>
    <name type="common">Hypocrea lixii</name>
    <dbReference type="NCBI Taxonomy" id="5544"/>
    <lineage>
        <taxon>Eukaryota</taxon>
        <taxon>Fungi</taxon>
        <taxon>Dikarya</taxon>
        <taxon>Ascomycota</taxon>
        <taxon>Pezizomycotina</taxon>
        <taxon>Sordariomycetes</taxon>
        <taxon>Hypocreomycetidae</taxon>
        <taxon>Hypocreales</taxon>
        <taxon>Hypocreaceae</taxon>
        <taxon>Trichoderma</taxon>
    </lineage>
</organism>
<dbReference type="PANTHER" id="PTHR47064:SF2">
    <property type="entry name" value="SMP-30_GLUCONOLACTONASE_LRE-LIKE REGION DOMAIN-CONTAINING PROTEIN-RELATED"/>
    <property type="match status" value="1"/>
</dbReference>
<dbReference type="InterPro" id="IPR011042">
    <property type="entry name" value="6-blade_b-propeller_TolB-like"/>
</dbReference>
<dbReference type="OMA" id="GVWRWDP"/>
<keyword evidence="1" id="KW-0732">Signal</keyword>
<keyword evidence="3" id="KW-0378">Hydrolase</keyword>
<name>A0A0G0ANW8_TRIHA</name>